<dbReference type="AlphaFoldDB" id="A0A2H0VCC1"/>
<dbReference type="GO" id="GO:0005975">
    <property type="term" value="P:carbohydrate metabolic process"/>
    <property type="evidence" value="ECO:0007669"/>
    <property type="project" value="InterPro"/>
</dbReference>
<keyword evidence="3" id="KW-0326">Glycosidase</keyword>
<accession>A0A2H0VCC1</accession>
<evidence type="ECO:0000256" key="1">
    <source>
        <dbReference type="ARBA" id="ARBA00010838"/>
    </source>
</evidence>
<keyword evidence="2 5" id="KW-0378">Hydrolase</keyword>
<proteinExistence type="inferred from homology"/>
<dbReference type="PANTHER" id="PTHR10353">
    <property type="entry name" value="GLYCOSYL HYDROLASE"/>
    <property type="match status" value="1"/>
</dbReference>
<dbReference type="InterPro" id="IPR001360">
    <property type="entry name" value="Glyco_hydro_1"/>
</dbReference>
<dbReference type="Proteomes" id="UP000230557">
    <property type="component" value="Unassembled WGS sequence"/>
</dbReference>
<sequence length="418" mass="49435">MKNNQKQKFPHGFYWGAATAAHQVEGGNKNDWTKWEEQNAQRLAGKKEKIVFTIDPTKDYSDPEVKNPSNYISSIACDHYNRFAEDFDIAKKLNHNAHRFSIEWSRIEPEEGKFDEREIEHYKQVIEALKDRNIEPFATLWHFSSPVWLSEKGGWNGQRVIMYFSRYVEKIVTALSPQVKFWITINEPQIYTALCYLTGEWLAQKKNPVAHHRVFSHFVEAHLQAYKIIKKCNPQAKVGAAKNLIDFEVAGNNPWNILLKKIGRWWGDYRYLDLIKNDADFIGFNYYFHNRINWWFNRNENKKVSDLGWELYPEGLYNILMDLKKYNKPIYITESGLADAKDAKREWYIKETLKNAQKAISSGVDVRGHFYWSLLDNFEWNKGFWPRFGLVEVNYKTLERKIRKSALAYAEICKNNFI</sequence>
<dbReference type="InterPro" id="IPR017853">
    <property type="entry name" value="GH"/>
</dbReference>
<dbReference type="PROSITE" id="PS00653">
    <property type="entry name" value="GLYCOSYL_HYDROL_F1_2"/>
    <property type="match status" value="1"/>
</dbReference>
<dbReference type="PRINTS" id="PR00131">
    <property type="entry name" value="GLHYDRLASE1"/>
</dbReference>
<dbReference type="EMBL" id="PFAJ01000066">
    <property type="protein sequence ID" value="PIR96723.1"/>
    <property type="molecule type" value="Genomic_DNA"/>
</dbReference>
<dbReference type="Gene3D" id="3.20.20.80">
    <property type="entry name" value="Glycosidases"/>
    <property type="match status" value="2"/>
</dbReference>
<comment type="similarity">
    <text evidence="1 4">Belongs to the glycosyl hydrolase 1 family.</text>
</comment>
<evidence type="ECO:0000256" key="2">
    <source>
        <dbReference type="ARBA" id="ARBA00022801"/>
    </source>
</evidence>
<reference evidence="6" key="1">
    <citation type="submission" date="2017-09" db="EMBL/GenBank/DDBJ databases">
        <title>Depth-based differentiation of microbial function through sediment-hosted aquifers and enrichment of novel symbionts in the deep terrestrial subsurface.</title>
        <authorList>
            <person name="Probst A.J."/>
            <person name="Ladd B."/>
            <person name="Jarett J.K."/>
            <person name="Geller-Mcgrath D.E."/>
            <person name="Sieber C.M.K."/>
            <person name="Emerson J.B."/>
            <person name="Anantharaman K."/>
            <person name="Thomas B.C."/>
            <person name="Malmstrom R."/>
            <person name="Stieglmeier M."/>
            <person name="Klingl A."/>
            <person name="Woyke T."/>
            <person name="Ryan C.M."/>
            <person name="Banfield J.F."/>
        </authorList>
    </citation>
    <scope>NUCLEOTIDE SEQUENCE [LARGE SCALE GENOMIC DNA]</scope>
</reference>
<evidence type="ECO:0000313" key="5">
    <source>
        <dbReference type="EMBL" id="PIR96723.1"/>
    </source>
</evidence>
<dbReference type="PANTHER" id="PTHR10353:SF209">
    <property type="entry name" value="GALACTOLIPID GALACTOSYLTRANSFERASE SFR2, CHLOROPLASTIC"/>
    <property type="match status" value="1"/>
</dbReference>
<evidence type="ECO:0000256" key="4">
    <source>
        <dbReference type="RuleBase" id="RU003690"/>
    </source>
</evidence>
<dbReference type="SUPFAM" id="SSF51445">
    <property type="entry name" value="(Trans)glycosidases"/>
    <property type="match status" value="1"/>
</dbReference>
<dbReference type="Pfam" id="PF00232">
    <property type="entry name" value="Glyco_hydro_1"/>
    <property type="match status" value="2"/>
</dbReference>
<gene>
    <name evidence="5" type="ORF">COT91_05110</name>
</gene>
<dbReference type="InterPro" id="IPR033132">
    <property type="entry name" value="GH_1_N_CS"/>
</dbReference>
<evidence type="ECO:0000313" key="6">
    <source>
        <dbReference type="Proteomes" id="UP000230557"/>
    </source>
</evidence>
<organism evidence="5 6">
    <name type="scientific">Candidatus Doudnabacteria bacterium CG10_big_fil_rev_8_21_14_0_10_41_10</name>
    <dbReference type="NCBI Taxonomy" id="1974551"/>
    <lineage>
        <taxon>Bacteria</taxon>
        <taxon>Candidatus Doudnaibacteriota</taxon>
    </lineage>
</organism>
<protein>
    <submittedName>
        <fullName evidence="5">Glycoside hydrolase family 1 protein</fullName>
    </submittedName>
</protein>
<comment type="caution">
    <text evidence="5">The sequence shown here is derived from an EMBL/GenBank/DDBJ whole genome shotgun (WGS) entry which is preliminary data.</text>
</comment>
<name>A0A2H0VCC1_9BACT</name>
<dbReference type="GO" id="GO:0008422">
    <property type="term" value="F:beta-glucosidase activity"/>
    <property type="evidence" value="ECO:0007669"/>
    <property type="project" value="TreeGrafter"/>
</dbReference>
<evidence type="ECO:0000256" key="3">
    <source>
        <dbReference type="ARBA" id="ARBA00023295"/>
    </source>
</evidence>